<evidence type="ECO:0000256" key="1">
    <source>
        <dbReference type="SAM" id="MobiDB-lite"/>
    </source>
</evidence>
<dbReference type="EMBL" id="OC004044">
    <property type="protein sequence ID" value="CAD7264011.1"/>
    <property type="molecule type" value="Genomic_DNA"/>
</dbReference>
<dbReference type="AlphaFoldDB" id="A0A7R9G2N9"/>
<organism evidence="2">
    <name type="scientific">Timema shepardi</name>
    <name type="common">Walking stick</name>
    <dbReference type="NCBI Taxonomy" id="629360"/>
    <lineage>
        <taxon>Eukaryota</taxon>
        <taxon>Metazoa</taxon>
        <taxon>Ecdysozoa</taxon>
        <taxon>Arthropoda</taxon>
        <taxon>Hexapoda</taxon>
        <taxon>Insecta</taxon>
        <taxon>Pterygota</taxon>
        <taxon>Neoptera</taxon>
        <taxon>Polyneoptera</taxon>
        <taxon>Phasmatodea</taxon>
        <taxon>Timematodea</taxon>
        <taxon>Timematoidea</taxon>
        <taxon>Timematidae</taxon>
        <taxon>Timema</taxon>
    </lineage>
</organism>
<reference evidence="2" key="1">
    <citation type="submission" date="2020-11" db="EMBL/GenBank/DDBJ databases">
        <authorList>
            <person name="Tran Van P."/>
        </authorList>
    </citation>
    <scope>NUCLEOTIDE SEQUENCE</scope>
</reference>
<sequence>MARLTSVGLFHAVGTCRWSCLHRLSMAGTRMELEAVAETSAVRKREPNQMNNNIIEKEISHADFETSGPTHIKKVYSSSKEKKNQTANKRENFDRLSKKLPADKRKFTYGSLNANNRPVTPPRGTANKNKKK</sequence>
<gene>
    <name evidence="2" type="ORF">TSIB3V08_LOCUS8076</name>
</gene>
<proteinExistence type="predicted"/>
<feature type="region of interest" description="Disordered" evidence="1">
    <location>
        <begin position="74"/>
        <end position="132"/>
    </location>
</feature>
<name>A0A7R9G2N9_TIMSH</name>
<evidence type="ECO:0000313" key="2">
    <source>
        <dbReference type="EMBL" id="CAD7264011.1"/>
    </source>
</evidence>
<protein>
    <submittedName>
        <fullName evidence="2">Uncharacterized protein</fullName>
    </submittedName>
</protein>
<accession>A0A7R9G2N9</accession>
<feature type="compositionally biased region" description="Basic and acidic residues" evidence="1">
    <location>
        <begin position="79"/>
        <end position="106"/>
    </location>
</feature>